<evidence type="ECO:0000313" key="11">
    <source>
        <dbReference type="Proteomes" id="UP000593562"/>
    </source>
</evidence>
<dbReference type="Proteomes" id="UP000593562">
    <property type="component" value="Unassembled WGS sequence"/>
</dbReference>
<feature type="transmembrane region" description="Helical" evidence="8">
    <location>
        <begin position="107"/>
        <end position="123"/>
    </location>
</feature>
<evidence type="ECO:0000313" key="10">
    <source>
        <dbReference type="EMBL" id="KAF5729588.1"/>
    </source>
</evidence>
<reference evidence="10 11" key="1">
    <citation type="journal article" date="2020" name="Nat. Commun.">
        <title>Genome of Tripterygium wilfordii and identification of cytochrome P450 involved in triptolide biosynthesis.</title>
        <authorList>
            <person name="Tu L."/>
            <person name="Su P."/>
            <person name="Zhang Z."/>
            <person name="Gao L."/>
            <person name="Wang J."/>
            <person name="Hu T."/>
            <person name="Zhou J."/>
            <person name="Zhang Y."/>
            <person name="Zhao Y."/>
            <person name="Liu Y."/>
            <person name="Song Y."/>
            <person name="Tong Y."/>
            <person name="Lu Y."/>
            <person name="Yang J."/>
            <person name="Xu C."/>
            <person name="Jia M."/>
            <person name="Peters R.J."/>
            <person name="Huang L."/>
            <person name="Gao W."/>
        </authorList>
    </citation>
    <scope>NUCLEOTIDE SEQUENCE [LARGE SCALE GENOMIC DNA]</scope>
    <source>
        <strain evidence="11">cv. XIE 37</strain>
        <tissue evidence="10">Leaf</tissue>
    </source>
</reference>
<dbReference type="PANTHER" id="PTHR33573">
    <property type="entry name" value="CASP-LIKE PROTEIN 4A4"/>
    <property type="match status" value="1"/>
</dbReference>
<keyword evidence="11" id="KW-1185">Reference proteome</keyword>
<comment type="caution">
    <text evidence="10">The sequence shown here is derived from an EMBL/GenBank/DDBJ whole genome shotgun (WGS) entry which is preliminary data.</text>
</comment>
<evidence type="ECO:0000256" key="4">
    <source>
        <dbReference type="ARBA" id="ARBA00022475"/>
    </source>
</evidence>
<dbReference type="PANTHER" id="PTHR33573:SF40">
    <property type="entry name" value="CASP-LIKE PROTEIN 4D2"/>
    <property type="match status" value="1"/>
</dbReference>
<evidence type="ECO:0000256" key="1">
    <source>
        <dbReference type="ARBA" id="ARBA00004651"/>
    </source>
</evidence>
<evidence type="ECO:0000256" key="3">
    <source>
        <dbReference type="ARBA" id="ARBA00011489"/>
    </source>
</evidence>
<dbReference type="OrthoDB" id="685197at2759"/>
<evidence type="ECO:0000256" key="2">
    <source>
        <dbReference type="ARBA" id="ARBA00007651"/>
    </source>
</evidence>
<feature type="transmembrane region" description="Helical" evidence="8">
    <location>
        <begin position="62"/>
        <end position="86"/>
    </location>
</feature>
<gene>
    <name evidence="10" type="ORF">HS088_TW21G01755</name>
</gene>
<proteinExistence type="inferred from homology"/>
<dbReference type="AlphaFoldDB" id="A0A7J7C645"/>
<dbReference type="FunCoup" id="A0A7J7C645">
    <property type="interactions" value="250"/>
</dbReference>
<comment type="subcellular location">
    <subcellularLocation>
        <location evidence="1 8">Cell membrane</location>
        <topology evidence="1 8">Multi-pass membrane protein</topology>
    </subcellularLocation>
</comment>
<dbReference type="Pfam" id="PF04535">
    <property type="entry name" value="CASP_dom"/>
    <property type="match status" value="1"/>
</dbReference>
<evidence type="ECO:0000259" key="9">
    <source>
        <dbReference type="Pfam" id="PF04535"/>
    </source>
</evidence>
<evidence type="ECO:0000256" key="8">
    <source>
        <dbReference type="RuleBase" id="RU361233"/>
    </source>
</evidence>
<keyword evidence="7 8" id="KW-0472">Membrane</keyword>
<keyword evidence="4 8" id="KW-1003">Cell membrane</keyword>
<dbReference type="GO" id="GO:0005886">
    <property type="term" value="C:plasma membrane"/>
    <property type="evidence" value="ECO:0007669"/>
    <property type="project" value="UniProtKB-SubCell"/>
</dbReference>
<name>A0A7J7C645_TRIWF</name>
<feature type="transmembrane region" description="Helical" evidence="8">
    <location>
        <begin position="19"/>
        <end position="42"/>
    </location>
</feature>
<organism evidence="10 11">
    <name type="scientific">Tripterygium wilfordii</name>
    <name type="common">Thunder God vine</name>
    <dbReference type="NCBI Taxonomy" id="458696"/>
    <lineage>
        <taxon>Eukaryota</taxon>
        <taxon>Viridiplantae</taxon>
        <taxon>Streptophyta</taxon>
        <taxon>Embryophyta</taxon>
        <taxon>Tracheophyta</taxon>
        <taxon>Spermatophyta</taxon>
        <taxon>Magnoliopsida</taxon>
        <taxon>eudicotyledons</taxon>
        <taxon>Gunneridae</taxon>
        <taxon>Pentapetalae</taxon>
        <taxon>rosids</taxon>
        <taxon>fabids</taxon>
        <taxon>Celastrales</taxon>
        <taxon>Celastraceae</taxon>
        <taxon>Tripterygium</taxon>
    </lineage>
</organism>
<evidence type="ECO:0000256" key="7">
    <source>
        <dbReference type="ARBA" id="ARBA00023136"/>
    </source>
</evidence>
<dbReference type="EMBL" id="JAAARO010000021">
    <property type="protein sequence ID" value="KAF5729588.1"/>
    <property type="molecule type" value="Genomic_DNA"/>
</dbReference>
<protein>
    <recommendedName>
        <fullName evidence="8">CASP-like protein</fullName>
    </recommendedName>
</protein>
<comment type="subunit">
    <text evidence="3 8">Homodimer and heterodimers.</text>
</comment>
<dbReference type="InterPro" id="IPR006702">
    <property type="entry name" value="CASP_dom"/>
</dbReference>
<feature type="transmembrane region" description="Helical" evidence="8">
    <location>
        <begin position="143"/>
        <end position="168"/>
    </location>
</feature>
<evidence type="ECO:0000256" key="6">
    <source>
        <dbReference type="ARBA" id="ARBA00022989"/>
    </source>
</evidence>
<feature type="domain" description="Casparian strip membrane protein" evidence="9">
    <location>
        <begin position="13"/>
        <end position="156"/>
    </location>
</feature>
<keyword evidence="5 8" id="KW-0812">Transmembrane</keyword>
<dbReference type="InParanoid" id="A0A7J7C645"/>
<keyword evidence="6 8" id="KW-1133">Transmembrane helix</keyword>
<comment type="similarity">
    <text evidence="2 8">Belongs to the Casparian strip membrane proteins (CASP) family.</text>
</comment>
<evidence type="ECO:0000256" key="5">
    <source>
        <dbReference type="ARBA" id="ARBA00022692"/>
    </source>
</evidence>
<accession>A0A7J7C645</accession>
<sequence>MAQPPAPPPPSAASRVTILVLRTLTFVFLFVSLVVITTSTATLEVDIYEFKVHFKDVYAYRYMLATIVIGMAYMILQIGFMLYNVVTGNRLMAGDRNLLFDFYGDKVISYLLATGAAAAFGSTKDMKPLFSGSGDVDKFFNKGYVSASLLLLGFVCTAILSVLSSYALPKKV</sequence>